<comment type="caution">
    <text evidence="2">The sequence shown here is derived from an EMBL/GenBank/DDBJ whole genome shotgun (WGS) entry which is preliminary data.</text>
</comment>
<dbReference type="InterPro" id="IPR026444">
    <property type="entry name" value="Secre_tail"/>
</dbReference>
<dbReference type="Proteomes" id="UP000179243">
    <property type="component" value="Unassembled WGS sequence"/>
</dbReference>
<dbReference type="NCBIfam" id="TIGR04183">
    <property type="entry name" value="Por_Secre_tail"/>
    <property type="match status" value="1"/>
</dbReference>
<dbReference type="EMBL" id="MFYX01000108">
    <property type="protein sequence ID" value="OGK02423.1"/>
    <property type="molecule type" value="Genomic_DNA"/>
</dbReference>
<proteinExistence type="predicted"/>
<evidence type="ECO:0000313" key="3">
    <source>
        <dbReference type="Proteomes" id="UP000179243"/>
    </source>
</evidence>
<dbReference type="AlphaFoldDB" id="A0A1F7F756"/>
<organism evidence="2 3">
    <name type="scientific">Candidatus Raymondbacteria bacterium RIFOXYD12_FULL_49_13</name>
    <dbReference type="NCBI Taxonomy" id="1817890"/>
    <lineage>
        <taxon>Bacteria</taxon>
        <taxon>Raymondiibacteriota</taxon>
    </lineage>
</organism>
<protein>
    <recommendedName>
        <fullName evidence="1">Secretion system C-terminal sorting domain-containing protein</fullName>
    </recommendedName>
</protein>
<feature type="domain" description="Secretion system C-terminal sorting" evidence="1">
    <location>
        <begin position="680"/>
        <end position="765"/>
    </location>
</feature>
<gene>
    <name evidence="2" type="ORF">A2519_14490</name>
</gene>
<accession>A0A1F7F756</accession>
<dbReference type="Pfam" id="PF18962">
    <property type="entry name" value="Por_Secre_tail"/>
    <property type="match status" value="1"/>
</dbReference>
<dbReference type="SUPFAM" id="SSF54001">
    <property type="entry name" value="Cysteine proteinases"/>
    <property type="match status" value="1"/>
</dbReference>
<evidence type="ECO:0000259" key="1">
    <source>
        <dbReference type="Pfam" id="PF18962"/>
    </source>
</evidence>
<reference evidence="2 3" key="1">
    <citation type="journal article" date="2016" name="Nat. Commun.">
        <title>Thousands of microbial genomes shed light on interconnected biogeochemical processes in an aquifer system.</title>
        <authorList>
            <person name="Anantharaman K."/>
            <person name="Brown C.T."/>
            <person name="Hug L.A."/>
            <person name="Sharon I."/>
            <person name="Castelle C.J."/>
            <person name="Probst A.J."/>
            <person name="Thomas B.C."/>
            <person name="Singh A."/>
            <person name="Wilkins M.J."/>
            <person name="Karaoz U."/>
            <person name="Brodie E.L."/>
            <person name="Williams K.H."/>
            <person name="Hubbard S.S."/>
            <person name="Banfield J.F."/>
        </authorList>
    </citation>
    <scope>NUCLEOTIDE SEQUENCE [LARGE SCALE GENOMIC DNA]</scope>
</reference>
<dbReference type="InterPro" id="IPR038765">
    <property type="entry name" value="Papain-like_cys_pep_sf"/>
</dbReference>
<evidence type="ECO:0000313" key="2">
    <source>
        <dbReference type="EMBL" id="OGK02423.1"/>
    </source>
</evidence>
<sequence length="768" mass="84636">MKSCAAIFVLMIAVSMAFGKVYSPKVLTEHVADLSGDWQSFLSNPRFTGKTGQALAEAAFQYITDTITGYYHCTEVRGEYSSSWNQWSEGFNFWLTRDPVLAFNVHGYGLCYHMNATWTGLLRAIGFDQVRTGGWGSGGGLHTFPEVYFNGGWHYLDAQFRGYVKKTDGTIPSWQQIKAQPALLDSNPYNVSPFFPFPNNGPRQEMMSRSDIKNVAQNEPYEYWPSAHYGCHTMDYTLRKGEKIRRYWQSDSGRLWMPAETYSGWSSGNELYALYNQQPFGPKPWVGGLSGSVNTTGFGVITYEPVLVSADYTDGVYKDSNVVQNQNGVFLAANGSGYIIFRTYTPYVIIACANSSLSSKSDDTGGAVIHYETQGQTTVSYSVDNGISWTSLATGSNLAENRDLSQQMYGRFGYLVKFSFSGNAGASGLTAFKTRTLVAVAPMSLPRLNTGSNTITFSTGDARGYNTEAINLPIDLYDMTATNRMAVSRTATYNPTSLNGKLKNGDIVFKALSPEGTSIKWYSVGAFITGGFGDPCTYTIGVSGTNGNFQTVATYVPNSGTHWNDAFYTTGNVSSYENELYVRYYAGSNVSSNSMNRLLLYAHYQNNTQSNSDSAIVTYCYDVNSVEEQFSFRAGDNTVYNKNLSGSIKNKWVEIACLSGGSAPIQKGEKAPSGGPDIDIFPNPFNSNAVILVQNVREQTNHKDTQIELSIFDIQGKIIRCLPHPARNSRSSSRMAYTWNVSMLPSGIYLVKVNINGDILTRKLVFAG</sequence>
<name>A0A1F7F756_UNCRA</name>